<dbReference type="AlphaFoldDB" id="A0A842HTC3"/>
<gene>
    <name evidence="1" type="ORF">H6P80_05885</name>
</gene>
<keyword evidence="1" id="KW-0489">Methyltransferase</keyword>
<dbReference type="InterPro" id="IPR029063">
    <property type="entry name" value="SAM-dependent_MTases_sf"/>
</dbReference>
<proteinExistence type="predicted"/>
<dbReference type="Gene3D" id="3.40.50.150">
    <property type="entry name" value="Vaccinia Virus protein VP39"/>
    <property type="match status" value="1"/>
</dbReference>
<dbReference type="GO" id="GO:0032259">
    <property type="term" value="P:methylation"/>
    <property type="evidence" value="ECO:0007669"/>
    <property type="project" value="UniProtKB-KW"/>
</dbReference>
<dbReference type="GO" id="GO:0008168">
    <property type="term" value="F:methyltransferase activity"/>
    <property type="evidence" value="ECO:0007669"/>
    <property type="project" value="UniProtKB-KW"/>
</dbReference>
<dbReference type="Proteomes" id="UP000564378">
    <property type="component" value="Unassembled WGS sequence"/>
</dbReference>
<protein>
    <submittedName>
        <fullName evidence="1">Class I SAM-dependent methyltransferase</fullName>
    </submittedName>
</protein>
<dbReference type="EMBL" id="JACJVJ010000001">
    <property type="protein sequence ID" value="MBC2777148.1"/>
    <property type="molecule type" value="Genomic_DNA"/>
</dbReference>
<evidence type="ECO:0000313" key="2">
    <source>
        <dbReference type="Proteomes" id="UP000564378"/>
    </source>
</evidence>
<organism evidence="1 2">
    <name type="scientific">Parasphingopyxis marina</name>
    <dbReference type="NCBI Taxonomy" id="2761622"/>
    <lineage>
        <taxon>Bacteria</taxon>
        <taxon>Pseudomonadati</taxon>
        <taxon>Pseudomonadota</taxon>
        <taxon>Alphaproteobacteria</taxon>
        <taxon>Sphingomonadales</taxon>
        <taxon>Sphingomonadaceae</taxon>
        <taxon>Parasphingopyxis</taxon>
    </lineage>
</organism>
<comment type="caution">
    <text evidence="1">The sequence shown here is derived from an EMBL/GenBank/DDBJ whole genome shotgun (WGS) entry which is preliminary data.</text>
</comment>
<keyword evidence="1" id="KW-0808">Transferase</keyword>
<keyword evidence="2" id="KW-1185">Reference proteome</keyword>
<accession>A0A842HTC3</accession>
<name>A0A842HTC3_9SPHN</name>
<dbReference type="SUPFAM" id="SSF53335">
    <property type="entry name" value="S-adenosyl-L-methionine-dependent methyltransferases"/>
    <property type="match status" value="1"/>
</dbReference>
<sequence>MSPDPGSFRDPAGRVYIRDDRVLRAVYEMGRENFEAADKAGVLDALIAKDLLIGATKTRSKLVKELDPEPCHVLSHPLIPFISYPYEWTFSQLKAAALLHLELHLEALKLDFTLCDATAYNVQFQGTTPIFIDHLSIVPYEEGEIWAGHRQFCMQFLNPLILWAKRGVVPNSWYRGSVEGIPPEDLAAVLKWRDKLSFTVLAHVVTQAKVHSHALKTETKERVVSARKLPKRSLVAMLEGLKDYIKGLELPGGRSVWSEYADDNSYNADKRAEKHEFVAAMASKVKPKMMFDIGCNSGDFTATALDAGAKSVVAFDFDYGALEQAYSRFSQSKQPVMPLWLDAANPSPAQGWANAERASLNDRGNVDAMVALAVIHHIAIGRNVPLDMAVDWLIGLAPQGVIEFPNKDDVMVRKLLANRKDIFPDYTEEAFLHHVGERAKIVKQKKLGEDGRLIVRYRRN</sequence>
<reference evidence="1 2" key="1">
    <citation type="submission" date="2020-08" db="EMBL/GenBank/DDBJ databases">
        <title>Draft genome sequence of Parasphingopyxis sp. GrpM-11.</title>
        <authorList>
            <person name="Oh J."/>
            <person name="Roh D.-H."/>
        </authorList>
    </citation>
    <scope>NUCLEOTIDE SEQUENCE [LARGE SCALE GENOMIC DNA]</scope>
    <source>
        <strain evidence="1 2">GrpM-11</strain>
    </source>
</reference>
<evidence type="ECO:0000313" key="1">
    <source>
        <dbReference type="EMBL" id="MBC2777148.1"/>
    </source>
</evidence>